<evidence type="ECO:0000259" key="4">
    <source>
        <dbReference type="PROSITE" id="PS51077"/>
    </source>
</evidence>
<dbReference type="InterPro" id="IPR005471">
    <property type="entry name" value="Tscrpt_reg_IclR_N"/>
</dbReference>
<dbReference type="GO" id="GO:0003700">
    <property type="term" value="F:DNA-binding transcription factor activity"/>
    <property type="evidence" value="ECO:0007669"/>
    <property type="project" value="TreeGrafter"/>
</dbReference>
<dbReference type="Pfam" id="PF09339">
    <property type="entry name" value="HTH_IclR"/>
    <property type="match status" value="1"/>
</dbReference>
<dbReference type="Gene3D" id="3.30.450.40">
    <property type="match status" value="1"/>
</dbReference>
<dbReference type="InterPro" id="IPR050707">
    <property type="entry name" value="HTH_MetabolicPath_Reg"/>
</dbReference>
<name>A0AAE4G4E6_9BURK</name>
<dbReference type="AlphaFoldDB" id="A0AAE4G4E6"/>
<dbReference type="InterPro" id="IPR014757">
    <property type="entry name" value="Tscrpt_reg_IclR_C"/>
</dbReference>
<dbReference type="PANTHER" id="PTHR30136">
    <property type="entry name" value="HELIX-TURN-HELIX TRANSCRIPTIONAL REGULATOR, ICLR FAMILY"/>
    <property type="match status" value="1"/>
</dbReference>
<dbReference type="GO" id="GO:0003677">
    <property type="term" value="F:DNA binding"/>
    <property type="evidence" value="ECO:0007669"/>
    <property type="project" value="UniProtKB-KW"/>
</dbReference>
<dbReference type="Pfam" id="PF01614">
    <property type="entry name" value="IclR_C"/>
    <property type="match status" value="1"/>
</dbReference>
<proteinExistence type="predicted"/>
<accession>A0AAE4G4E6</accession>
<protein>
    <submittedName>
        <fullName evidence="6">Helix-turn-helix domain-containing protein</fullName>
    </submittedName>
</protein>
<dbReference type="PROSITE" id="PS51078">
    <property type="entry name" value="ICLR_ED"/>
    <property type="match status" value="1"/>
</dbReference>
<comment type="caution">
    <text evidence="6">The sequence shown here is derived from an EMBL/GenBank/DDBJ whole genome shotgun (WGS) entry which is preliminary data.</text>
</comment>
<sequence length="263" mass="27877">MSASPVKTQRGIQSVEVAGRLLQALAAARQPLPLVALAAAAELSSAQAHTYLVSLLRLGLIKRTPGDGHYEPGPLALRLGMARLGQEPAYRLALPQVQQLSQETGLSVAITLPTPAGPTIVHYAHAGKPLHVNLHVGTVMALSETATGRTYCAFVALAHWHALWEVQHPGQPKSRFRQFQEELDGIRKRGMERAVDLPSPGVTSLCMPLLDGQQQLLLLVTVIGSSGVIDAGWRGTVARQLRLCIDAIAATLAEAAAAAEEAA</sequence>
<dbReference type="PANTHER" id="PTHR30136:SF8">
    <property type="entry name" value="TRANSCRIPTIONAL REGULATORY PROTEIN"/>
    <property type="match status" value="1"/>
</dbReference>
<dbReference type="SUPFAM" id="SSF55781">
    <property type="entry name" value="GAF domain-like"/>
    <property type="match status" value="1"/>
</dbReference>
<keyword evidence="3" id="KW-0804">Transcription</keyword>
<gene>
    <name evidence="6" type="ORF">RJN63_02165</name>
</gene>
<feature type="domain" description="HTH iclR-type" evidence="4">
    <location>
        <begin position="12"/>
        <end position="74"/>
    </location>
</feature>
<dbReference type="Gene3D" id="1.10.10.10">
    <property type="entry name" value="Winged helix-like DNA-binding domain superfamily/Winged helix DNA-binding domain"/>
    <property type="match status" value="1"/>
</dbReference>
<keyword evidence="1" id="KW-0805">Transcription regulation</keyword>
<organism evidence="6">
    <name type="scientific">Herbaspirillum huttiense subsp. nephrolepidis</name>
    <dbReference type="NCBI Taxonomy" id="3075126"/>
    <lineage>
        <taxon>Bacteria</taxon>
        <taxon>Pseudomonadati</taxon>
        <taxon>Pseudomonadota</taxon>
        <taxon>Betaproteobacteria</taxon>
        <taxon>Burkholderiales</taxon>
        <taxon>Oxalobacteraceae</taxon>
        <taxon>Herbaspirillum</taxon>
    </lineage>
</organism>
<dbReference type="InterPro" id="IPR036390">
    <property type="entry name" value="WH_DNA-bd_sf"/>
</dbReference>
<dbReference type="SUPFAM" id="SSF46785">
    <property type="entry name" value="Winged helix' DNA-binding domain"/>
    <property type="match status" value="1"/>
</dbReference>
<dbReference type="PROSITE" id="PS51077">
    <property type="entry name" value="HTH_ICLR"/>
    <property type="match status" value="1"/>
</dbReference>
<dbReference type="SMART" id="SM00346">
    <property type="entry name" value="HTH_ICLR"/>
    <property type="match status" value="1"/>
</dbReference>
<feature type="domain" description="IclR-ED" evidence="5">
    <location>
        <begin position="75"/>
        <end position="263"/>
    </location>
</feature>
<evidence type="ECO:0000313" key="6">
    <source>
        <dbReference type="EMBL" id="MDT0335619.1"/>
    </source>
</evidence>
<dbReference type="RefSeq" id="WP_310837006.1">
    <property type="nucleotide sequence ID" value="NZ_JAVLSM010000005.1"/>
</dbReference>
<evidence type="ECO:0000259" key="5">
    <source>
        <dbReference type="PROSITE" id="PS51078"/>
    </source>
</evidence>
<dbReference type="InterPro" id="IPR029016">
    <property type="entry name" value="GAF-like_dom_sf"/>
</dbReference>
<keyword evidence="2" id="KW-0238">DNA-binding</keyword>
<dbReference type="GO" id="GO:0045892">
    <property type="term" value="P:negative regulation of DNA-templated transcription"/>
    <property type="evidence" value="ECO:0007669"/>
    <property type="project" value="TreeGrafter"/>
</dbReference>
<reference evidence="6" key="1">
    <citation type="submission" date="2023-02" db="EMBL/GenBank/DDBJ databases">
        <title>Description of Herbaspirillum huttiense subsp. nephrolepsisexaltata and Herbaspirillum huttiense subsp. lycopersicon.</title>
        <authorList>
            <person name="Poudel M."/>
            <person name="Sharma A."/>
            <person name="Goss E."/>
            <person name="Tapia J.H."/>
            <person name="Harmon C.M."/>
            <person name="Jones J.B."/>
        </authorList>
    </citation>
    <scope>NUCLEOTIDE SEQUENCE</scope>
    <source>
        <strain evidence="6">NC40101</strain>
    </source>
</reference>
<evidence type="ECO:0000256" key="3">
    <source>
        <dbReference type="ARBA" id="ARBA00023163"/>
    </source>
</evidence>
<dbReference type="InterPro" id="IPR036388">
    <property type="entry name" value="WH-like_DNA-bd_sf"/>
</dbReference>
<evidence type="ECO:0000256" key="1">
    <source>
        <dbReference type="ARBA" id="ARBA00023015"/>
    </source>
</evidence>
<evidence type="ECO:0000256" key="2">
    <source>
        <dbReference type="ARBA" id="ARBA00023125"/>
    </source>
</evidence>
<dbReference type="EMBL" id="JAVRAA010000001">
    <property type="protein sequence ID" value="MDT0335619.1"/>
    <property type="molecule type" value="Genomic_DNA"/>
</dbReference>